<dbReference type="PANTHER" id="PTHR30217">
    <property type="entry name" value="PEPTIDASE U32 FAMILY"/>
    <property type="match status" value="1"/>
</dbReference>
<dbReference type="PANTHER" id="PTHR30217:SF6">
    <property type="entry name" value="TRNA HYDROXYLATION PROTEIN P"/>
    <property type="match status" value="1"/>
</dbReference>
<evidence type="ECO:0000256" key="1">
    <source>
        <dbReference type="ARBA" id="ARBA00022670"/>
    </source>
</evidence>
<reference evidence="4 5" key="1">
    <citation type="submission" date="2018-08" db="EMBL/GenBank/DDBJ databases">
        <title>A genome reference for cultivated species of the human gut microbiota.</title>
        <authorList>
            <person name="Zou Y."/>
            <person name="Xue W."/>
            <person name="Luo G."/>
        </authorList>
    </citation>
    <scope>NUCLEOTIDE SEQUENCE [LARGE SCALE GENOMIC DNA]</scope>
    <source>
        <strain evidence="4 5">AF42-21</strain>
    </source>
</reference>
<proteinExistence type="inferred from homology"/>
<sequence length="184" mass="20670">MAPLFYNYVKAAITTGIDRIIIGDLGNIIFLREKGIEMPMVGSVFLSAMNVETINFYKKYGVNRIVLPHHMTIEEIEEIRKSTDMELEIFAGVGCSNIDGRCGFLHNSGECLDLGIPCKAQFRMNGNKIGTPLDSTRDCLICSLIKLYRIGVDVLKIIGRDQDINFTAAMTNIHSEMIKRIKYT</sequence>
<dbReference type="Pfam" id="PF01136">
    <property type="entry name" value="Peptidase_U32"/>
    <property type="match status" value="1"/>
</dbReference>
<protein>
    <submittedName>
        <fullName evidence="4">U32 family peptidase</fullName>
    </submittedName>
</protein>
<comment type="similarity">
    <text evidence="3">Belongs to the peptidase U32 family.</text>
</comment>
<dbReference type="GO" id="GO:0008233">
    <property type="term" value="F:peptidase activity"/>
    <property type="evidence" value="ECO:0007669"/>
    <property type="project" value="UniProtKB-KW"/>
</dbReference>
<evidence type="ECO:0000256" key="3">
    <source>
        <dbReference type="ARBA" id="ARBA00038374"/>
    </source>
</evidence>
<dbReference type="InterPro" id="IPR051454">
    <property type="entry name" value="RNA/ubiquinone_mod_enzymes"/>
</dbReference>
<keyword evidence="2" id="KW-0378">Hydrolase</keyword>
<name>A0A415H0W6_9FIRM</name>
<dbReference type="EMBL" id="QRNS01000071">
    <property type="protein sequence ID" value="RHK59061.1"/>
    <property type="molecule type" value="Genomic_DNA"/>
</dbReference>
<dbReference type="AlphaFoldDB" id="A0A415H0W6"/>
<evidence type="ECO:0000313" key="4">
    <source>
        <dbReference type="EMBL" id="RHK59061.1"/>
    </source>
</evidence>
<dbReference type="Proteomes" id="UP000284152">
    <property type="component" value="Unassembled WGS sequence"/>
</dbReference>
<evidence type="ECO:0000256" key="2">
    <source>
        <dbReference type="ARBA" id="ARBA00022801"/>
    </source>
</evidence>
<evidence type="ECO:0000313" key="5">
    <source>
        <dbReference type="Proteomes" id="UP000284152"/>
    </source>
</evidence>
<accession>A0A415H0W6</accession>
<dbReference type="InterPro" id="IPR001539">
    <property type="entry name" value="Peptidase_U32"/>
</dbReference>
<gene>
    <name evidence="4" type="ORF">DW054_16575</name>
</gene>
<keyword evidence="1" id="KW-0645">Protease</keyword>
<organism evidence="4 5">
    <name type="scientific">Dorea formicigenerans</name>
    <dbReference type="NCBI Taxonomy" id="39486"/>
    <lineage>
        <taxon>Bacteria</taxon>
        <taxon>Bacillati</taxon>
        <taxon>Bacillota</taxon>
        <taxon>Clostridia</taxon>
        <taxon>Lachnospirales</taxon>
        <taxon>Lachnospiraceae</taxon>
        <taxon>Dorea</taxon>
    </lineage>
</organism>
<dbReference type="GO" id="GO:0006508">
    <property type="term" value="P:proteolysis"/>
    <property type="evidence" value="ECO:0007669"/>
    <property type="project" value="UniProtKB-KW"/>
</dbReference>
<comment type="caution">
    <text evidence="4">The sequence shown here is derived from an EMBL/GenBank/DDBJ whole genome shotgun (WGS) entry which is preliminary data.</text>
</comment>